<feature type="transmembrane region" description="Helical" evidence="1">
    <location>
        <begin position="47"/>
        <end position="68"/>
    </location>
</feature>
<dbReference type="AlphaFoldDB" id="A0A1H9N473"/>
<dbReference type="Pfam" id="PF13240">
    <property type="entry name" value="Zn_Ribbon_1"/>
    <property type="match status" value="1"/>
</dbReference>
<proteinExistence type="predicted"/>
<keyword evidence="1" id="KW-0812">Transmembrane</keyword>
<dbReference type="RefSeq" id="WP_089986594.1">
    <property type="nucleotide sequence ID" value="NZ_FMVP01000013.1"/>
</dbReference>
<gene>
    <name evidence="3" type="ORF">SAMN02787113_03489</name>
</gene>
<reference evidence="3 4" key="1">
    <citation type="submission" date="2016-10" db="EMBL/GenBank/DDBJ databases">
        <authorList>
            <person name="Varghese N."/>
            <person name="Submissions S."/>
        </authorList>
    </citation>
    <scope>NUCLEOTIDE SEQUENCE [LARGE SCALE GENOMIC DNA]</scope>
    <source>
        <strain evidence="3 4">TC-13</strain>
    </source>
</reference>
<evidence type="ECO:0000259" key="2">
    <source>
        <dbReference type="Pfam" id="PF13240"/>
    </source>
</evidence>
<dbReference type="InterPro" id="IPR026870">
    <property type="entry name" value="Zinc_ribbon_dom"/>
</dbReference>
<dbReference type="EMBL" id="FOEL01000013">
    <property type="protein sequence ID" value="SER30489.1"/>
    <property type="molecule type" value="Genomic_DNA"/>
</dbReference>
<dbReference type="Proteomes" id="UP000199410">
    <property type="component" value="Unassembled WGS sequence"/>
</dbReference>
<keyword evidence="1" id="KW-0472">Membrane</keyword>
<comment type="caution">
    <text evidence="3">The sequence shown here is derived from an EMBL/GenBank/DDBJ whole genome shotgun (WGS) entry which is preliminary data.</text>
</comment>
<evidence type="ECO:0000256" key="1">
    <source>
        <dbReference type="SAM" id="Phobius"/>
    </source>
</evidence>
<organism evidence="3 4">
    <name type="scientific">Lysinibacillus fusiformis</name>
    <dbReference type="NCBI Taxonomy" id="28031"/>
    <lineage>
        <taxon>Bacteria</taxon>
        <taxon>Bacillati</taxon>
        <taxon>Bacillota</taxon>
        <taxon>Bacilli</taxon>
        <taxon>Bacillales</taxon>
        <taxon>Bacillaceae</taxon>
        <taxon>Lysinibacillus</taxon>
    </lineage>
</organism>
<evidence type="ECO:0000313" key="4">
    <source>
        <dbReference type="Proteomes" id="UP000199410"/>
    </source>
</evidence>
<sequence>MFCNQCGRDNPEDSKFCSGCGGSLITDTGTKEDERNISEKKGSKKKLIISIIIGLLLVIGGIGAFIVYQKKQEEKKVQEYVEEMAINSFNMYLEVLENAIVISMYSETWSDAIDDRKDFNVELTNLQDAYKEKGILQELTDTQTEIQHSMKYLQDVPEGYEEVYGVLKEMYGVYVEFADQAQSPTGSLLSFNNKTNDLYSKFNSLFEEYLITMPADVKEEYETYVDKNKNKEETEVTEDTEI</sequence>
<protein>
    <recommendedName>
        <fullName evidence="2">Zinc-ribbon domain-containing protein</fullName>
    </recommendedName>
</protein>
<accession>A0A1H9N473</accession>
<feature type="domain" description="Zinc-ribbon" evidence="2">
    <location>
        <begin position="2"/>
        <end position="23"/>
    </location>
</feature>
<name>A0A1H9N473_9BACI</name>
<keyword evidence="1" id="KW-1133">Transmembrane helix</keyword>
<evidence type="ECO:0000313" key="3">
    <source>
        <dbReference type="EMBL" id="SER30489.1"/>
    </source>
</evidence>